<evidence type="ECO:0000313" key="5">
    <source>
        <dbReference type="Proteomes" id="UP000184164"/>
    </source>
</evidence>
<dbReference type="Gene3D" id="3.55.50.30">
    <property type="match status" value="1"/>
</dbReference>
<evidence type="ECO:0000259" key="2">
    <source>
        <dbReference type="Pfam" id="PF04773"/>
    </source>
</evidence>
<dbReference type="STRING" id="1484053.SAMN05444274_10332"/>
<dbReference type="Proteomes" id="UP000184164">
    <property type="component" value="Unassembled WGS sequence"/>
</dbReference>
<protein>
    <submittedName>
        <fullName evidence="4">FecR family protein</fullName>
    </submittedName>
</protein>
<dbReference type="RefSeq" id="WP_072999973.1">
    <property type="nucleotide sequence ID" value="NZ_FQUM01000003.1"/>
</dbReference>
<proteinExistence type="predicted"/>
<sequence>MDKKKKIKAYDILSEDNFRMESLSDTTEKADKEEIQFARIIYSYLSIRKSASQKDDKEQIRSRIQTSLGKIQHRKRNLVAKWAVAASFFLAVFSAWFLYHESSKGRIETAEFAQALELLEPDSVTSLVLHGGKKVLIPETESHIAYDKKGERIVIDTTREISQQVAPKEEAYNTLVVPYGKRTRLTLSDGTQVWLNSGTKMVYPANLTQKRKVYIEGEAVFEVTHSENHPFYVATKDFEIKVLGTVFNVSAYADDKASSAILERGKIELTADKESFLKKGKLTISPGTMAVFDTAKRVFSQQQVDAADYMSWRDGYFILKNEPLANIVKRLERYYNVEIVIESAELMGESFSGNLNFRNTPEEVLRIISVTTPFKIRHEEEKLIINLN</sequence>
<dbReference type="InterPro" id="IPR032508">
    <property type="entry name" value="FecR_C"/>
</dbReference>
<keyword evidence="5" id="KW-1185">Reference proteome</keyword>
<keyword evidence="1" id="KW-1133">Transmembrane helix</keyword>
<gene>
    <name evidence="4" type="ORF">SAMN05444274_10332</name>
</gene>
<dbReference type="EMBL" id="FQUM01000003">
    <property type="protein sequence ID" value="SHE93868.1"/>
    <property type="molecule type" value="Genomic_DNA"/>
</dbReference>
<evidence type="ECO:0000256" key="1">
    <source>
        <dbReference type="SAM" id="Phobius"/>
    </source>
</evidence>
<accession>A0A1M4XKH7</accession>
<dbReference type="PANTHER" id="PTHR30273:SF2">
    <property type="entry name" value="PROTEIN FECR"/>
    <property type="match status" value="1"/>
</dbReference>
<dbReference type="InterPro" id="IPR006860">
    <property type="entry name" value="FecR"/>
</dbReference>
<feature type="transmembrane region" description="Helical" evidence="1">
    <location>
        <begin position="78"/>
        <end position="99"/>
    </location>
</feature>
<feature type="domain" description="FecR protein" evidence="2">
    <location>
        <begin position="175"/>
        <end position="267"/>
    </location>
</feature>
<keyword evidence="1" id="KW-0812">Transmembrane</keyword>
<dbReference type="InterPro" id="IPR012373">
    <property type="entry name" value="Ferrdict_sens_TM"/>
</dbReference>
<dbReference type="Pfam" id="PF04773">
    <property type="entry name" value="FecR"/>
    <property type="match status" value="1"/>
</dbReference>
<feature type="domain" description="Protein FecR C-terminal" evidence="3">
    <location>
        <begin position="316"/>
        <end position="385"/>
    </location>
</feature>
<reference evidence="4 5" key="1">
    <citation type="submission" date="2016-11" db="EMBL/GenBank/DDBJ databases">
        <authorList>
            <person name="Jaros S."/>
            <person name="Januszkiewicz K."/>
            <person name="Wedrychowicz H."/>
        </authorList>
    </citation>
    <scope>NUCLEOTIDE SEQUENCE [LARGE SCALE GENOMIC DNA]</scope>
    <source>
        <strain evidence="4 5">DSM 26910</strain>
    </source>
</reference>
<dbReference type="PANTHER" id="PTHR30273">
    <property type="entry name" value="PERIPLASMIC SIGNAL SENSOR AND SIGMA FACTOR ACTIVATOR FECR-RELATED"/>
    <property type="match status" value="1"/>
</dbReference>
<organism evidence="4 5">
    <name type="scientific">Mariniphaga anaerophila</name>
    <dbReference type="NCBI Taxonomy" id="1484053"/>
    <lineage>
        <taxon>Bacteria</taxon>
        <taxon>Pseudomonadati</taxon>
        <taxon>Bacteroidota</taxon>
        <taxon>Bacteroidia</taxon>
        <taxon>Marinilabiliales</taxon>
        <taxon>Prolixibacteraceae</taxon>
        <taxon>Mariniphaga</taxon>
    </lineage>
</organism>
<keyword evidence="1" id="KW-0472">Membrane</keyword>
<dbReference type="GO" id="GO:0016989">
    <property type="term" value="F:sigma factor antagonist activity"/>
    <property type="evidence" value="ECO:0007669"/>
    <property type="project" value="TreeGrafter"/>
</dbReference>
<dbReference type="AlphaFoldDB" id="A0A1M4XKH7"/>
<evidence type="ECO:0000313" key="4">
    <source>
        <dbReference type="EMBL" id="SHE93868.1"/>
    </source>
</evidence>
<name>A0A1M4XKH7_9BACT</name>
<dbReference type="Gene3D" id="2.60.120.1440">
    <property type="match status" value="1"/>
</dbReference>
<evidence type="ECO:0000259" key="3">
    <source>
        <dbReference type="Pfam" id="PF16344"/>
    </source>
</evidence>
<dbReference type="OrthoDB" id="1123467at2"/>
<dbReference type="Pfam" id="PF16344">
    <property type="entry name" value="FecR_C"/>
    <property type="match status" value="1"/>
</dbReference>